<evidence type="ECO:0000313" key="7">
    <source>
        <dbReference type="Proteomes" id="UP000315017"/>
    </source>
</evidence>
<dbReference type="PRINTS" id="PR00834">
    <property type="entry name" value="PROTEASES2C"/>
</dbReference>
<dbReference type="Pfam" id="PF13180">
    <property type="entry name" value="PDZ_2"/>
    <property type="match status" value="1"/>
</dbReference>
<dbReference type="SMART" id="SM00228">
    <property type="entry name" value="PDZ"/>
    <property type="match status" value="1"/>
</dbReference>
<dbReference type="PANTHER" id="PTHR22939">
    <property type="entry name" value="SERINE PROTEASE FAMILY S1C HTRA-RELATED"/>
    <property type="match status" value="1"/>
</dbReference>
<dbReference type="InterPro" id="IPR001940">
    <property type="entry name" value="Peptidase_S1C"/>
</dbReference>
<proteinExistence type="inferred from homology"/>
<dbReference type="InterPro" id="IPR036034">
    <property type="entry name" value="PDZ_sf"/>
</dbReference>
<evidence type="ECO:0000313" key="6">
    <source>
        <dbReference type="EMBL" id="QDU29616.1"/>
    </source>
</evidence>
<keyword evidence="3" id="KW-0378">Hydrolase</keyword>
<dbReference type="SUPFAM" id="SSF50156">
    <property type="entry name" value="PDZ domain-like"/>
    <property type="match status" value="1"/>
</dbReference>
<dbReference type="Gene3D" id="2.40.10.10">
    <property type="entry name" value="Trypsin-like serine proteases"/>
    <property type="match status" value="2"/>
</dbReference>
<dbReference type="InterPro" id="IPR001478">
    <property type="entry name" value="PDZ"/>
</dbReference>
<gene>
    <name evidence="6" type="primary">hhoB_1</name>
    <name evidence="6" type="ORF">ETAA8_47310</name>
</gene>
<dbReference type="InterPro" id="IPR043504">
    <property type="entry name" value="Peptidase_S1_PA_chymotrypsin"/>
</dbReference>
<feature type="chain" id="PRO_5021811087" evidence="4">
    <location>
        <begin position="24"/>
        <end position="343"/>
    </location>
</feature>
<feature type="signal peptide" evidence="4">
    <location>
        <begin position="1"/>
        <end position="23"/>
    </location>
</feature>
<sequence precursor="true">MLTRITALSIALLWAASNYGLFAQESEDTGPFDAAVAAAQKRVVKIYGATIGRTPGYATGIIISPDGQILTANGVYLGEGSVRVTMPDGSQQPGEVVRRSQSLQTALLKVSVPTPDYFALPEQPAAKKGDWVLAISNAFKVAEGSEPLSVNIGVLSLRVRLDARRGYNDFPYEDDVFLIDAITSNPGAAGGAVVNSQGDLVGLIGKVIEGKTTGTRLNYAVPADLLAKFLRNEEAAPLVAATPTGQKGELGIRLFALGGRKSPAYIDRVVSGSPAAEAGLKTDDLVVAINGEVVRDSGDYRRLADGVIAGEEVTVEVKRKNDLLSVRLKPTLIKTSIPSLNLP</sequence>
<dbReference type="PANTHER" id="PTHR22939:SF129">
    <property type="entry name" value="SERINE PROTEASE HTRA2, MITOCHONDRIAL"/>
    <property type="match status" value="1"/>
</dbReference>
<dbReference type="AlphaFoldDB" id="A0A517YHA5"/>
<dbReference type="RefSeq" id="WP_145093692.1">
    <property type="nucleotide sequence ID" value="NZ_CP036274.1"/>
</dbReference>
<keyword evidence="4" id="KW-0732">Signal</keyword>
<dbReference type="Pfam" id="PF13365">
    <property type="entry name" value="Trypsin_2"/>
    <property type="match status" value="1"/>
</dbReference>
<dbReference type="SUPFAM" id="SSF50494">
    <property type="entry name" value="Trypsin-like serine proteases"/>
    <property type="match status" value="1"/>
</dbReference>
<evidence type="ECO:0000256" key="2">
    <source>
        <dbReference type="ARBA" id="ARBA00022670"/>
    </source>
</evidence>
<accession>A0A517YHA5</accession>
<name>A0A517YHA5_9BACT</name>
<comment type="similarity">
    <text evidence="1">Belongs to the peptidase S1C family.</text>
</comment>
<dbReference type="GO" id="GO:0004252">
    <property type="term" value="F:serine-type endopeptidase activity"/>
    <property type="evidence" value="ECO:0007669"/>
    <property type="project" value="InterPro"/>
</dbReference>
<dbReference type="PROSITE" id="PS50106">
    <property type="entry name" value="PDZ"/>
    <property type="match status" value="1"/>
</dbReference>
<keyword evidence="2 6" id="KW-0645">Protease</keyword>
<organism evidence="6 7">
    <name type="scientific">Anatilimnocola aggregata</name>
    <dbReference type="NCBI Taxonomy" id="2528021"/>
    <lineage>
        <taxon>Bacteria</taxon>
        <taxon>Pseudomonadati</taxon>
        <taxon>Planctomycetota</taxon>
        <taxon>Planctomycetia</taxon>
        <taxon>Pirellulales</taxon>
        <taxon>Pirellulaceae</taxon>
        <taxon>Anatilimnocola</taxon>
    </lineage>
</organism>
<evidence type="ECO:0000256" key="1">
    <source>
        <dbReference type="ARBA" id="ARBA00010541"/>
    </source>
</evidence>
<evidence type="ECO:0000259" key="5">
    <source>
        <dbReference type="PROSITE" id="PS50106"/>
    </source>
</evidence>
<evidence type="ECO:0000256" key="4">
    <source>
        <dbReference type="SAM" id="SignalP"/>
    </source>
</evidence>
<dbReference type="EMBL" id="CP036274">
    <property type="protein sequence ID" value="QDU29616.1"/>
    <property type="molecule type" value="Genomic_DNA"/>
</dbReference>
<feature type="domain" description="PDZ" evidence="5">
    <location>
        <begin position="239"/>
        <end position="321"/>
    </location>
</feature>
<keyword evidence="7" id="KW-1185">Reference proteome</keyword>
<dbReference type="OrthoDB" id="264239at2"/>
<dbReference type="Proteomes" id="UP000315017">
    <property type="component" value="Chromosome"/>
</dbReference>
<evidence type="ECO:0000256" key="3">
    <source>
        <dbReference type="ARBA" id="ARBA00022801"/>
    </source>
</evidence>
<dbReference type="KEGG" id="aagg:ETAA8_47310"/>
<reference evidence="6 7" key="1">
    <citation type="submission" date="2019-02" db="EMBL/GenBank/DDBJ databases">
        <title>Deep-cultivation of Planctomycetes and their phenomic and genomic characterization uncovers novel biology.</title>
        <authorList>
            <person name="Wiegand S."/>
            <person name="Jogler M."/>
            <person name="Boedeker C."/>
            <person name="Pinto D."/>
            <person name="Vollmers J."/>
            <person name="Rivas-Marin E."/>
            <person name="Kohn T."/>
            <person name="Peeters S.H."/>
            <person name="Heuer A."/>
            <person name="Rast P."/>
            <person name="Oberbeckmann S."/>
            <person name="Bunk B."/>
            <person name="Jeske O."/>
            <person name="Meyerdierks A."/>
            <person name="Storesund J.E."/>
            <person name="Kallscheuer N."/>
            <person name="Luecker S."/>
            <person name="Lage O.M."/>
            <person name="Pohl T."/>
            <person name="Merkel B.J."/>
            <person name="Hornburger P."/>
            <person name="Mueller R.-W."/>
            <person name="Bruemmer F."/>
            <person name="Labrenz M."/>
            <person name="Spormann A.M."/>
            <person name="Op den Camp H."/>
            <person name="Overmann J."/>
            <person name="Amann R."/>
            <person name="Jetten M.S.M."/>
            <person name="Mascher T."/>
            <person name="Medema M.H."/>
            <person name="Devos D.P."/>
            <person name="Kaster A.-K."/>
            <person name="Ovreas L."/>
            <person name="Rohde M."/>
            <person name="Galperin M.Y."/>
            <person name="Jogler C."/>
        </authorList>
    </citation>
    <scope>NUCLEOTIDE SEQUENCE [LARGE SCALE GENOMIC DNA]</scope>
    <source>
        <strain evidence="6 7">ETA_A8</strain>
    </source>
</reference>
<protein>
    <submittedName>
        <fullName evidence="6">Serine protease HhoB</fullName>
    </submittedName>
</protein>
<dbReference type="Gene3D" id="2.30.42.10">
    <property type="match status" value="1"/>
</dbReference>
<dbReference type="GO" id="GO:0006508">
    <property type="term" value="P:proteolysis"/>
    <property type="evidence" value="ECO:0007669"/>
    <property type="project" value="UniProtKB-KW"/>
</dbReference>
<dbReference type="InterPro" id="IPR009003">
    <property type="entry name" value="Peptidase_S1_PA"/>
</dbReference>